<dbReference type="AlphaFoldDB" id="A0A165ZFT7"/>
<evidence type="ECO:0000313" key="2">
    <source>
        <dbReference type="EMBL" id="KZT34267.1"/>
    </source>
</evidence>
<evidence type="ECO:0000313" key="3">
    <source>
        <dbReference type="Proteomes" id="UP000076798"/>
    </source>
</evidence>
<protein>
    <submittedName>
        <fullName evidence="2">Uncharacterized protein</fullName>
    </submittedName>
</protein>
<name>A0A165ZFT7_9AGAM</name>
<proteinExistence type="predicted"/>
<sequence>MSSQTEESVPLLGRSDDDPDESNGTAEPPQPGQSVGNEPADGALDSIGEAQPPPYDGEPTLTPMTSVQSQRYEKSPLPINLLPHHLVIPVGLFAVADSGAPRPPPDWTECTHPEGLPFPHSYGASLI</sequence>
<organism evidence="2 3">
    <name type="scientific">Sistotremastrum suecicum HHB10207 ss-3</name>
    <dbReference type="NCBI Taxonomy" id="1314776"/>
    <lineage>
        <taxon>Eukaryota</taxon>
        <taxon>Fungi</taxon>
        <taxon>Dikarya</taxon>
        <taxon>Basidiomycota</taxon>
        <taxon>Agaricomycotina</taxon>
        <taxon>Agaricomycetes</taxon>
        <taxon>Sistotremastrales</taxon>
        <taxon>Sistotremastraceae</taxon>
        <taxon>Sistotremastrum</taxon>
    </lineage>
</organism>
<accession>A0A165ZFT7</accession>
<reference evidence="2 3" key="1">
    <citation type="journal article" date="2016" name="Mol. Biol. Evol.">
        <title>Comparative Genomics of Early-Diverging Mushroom-Forming Fungi Provides Insights into the Origins of Lignocellulose Decay Capabilities.</title>
        <authorList>
            <person name="Nagy L.G."/>
            <person name="Riley R."/>
            <person name="Tritt A."/>
            <person name="Adam C."/>
            <person name="Daum C."/>
            <person name="Floudas D."/>
            <person name="Sun H."/>
            <person name="Yadav J.S."/>
            <person name="Pangilinan J."/>
            <person name="Larsson K.H."/>
            <person name="Matsuura K."/>
            <person name="Barry K."/>
            <person name="Labutti K."/>
            <person name="Kuo R."/>
            <person name="Ohm R.A."/>
            <person name="Bhattacharya S.S."/>
            <person name="Shirouzu T."/>
            <person name="Yoshinaga Y."/>
            <person name="Martin F.M."/>
            <person name="Grigoriev I.V."/>
            <person name="Hibbett D.S."/>
        </authorList>
    </citation>
    <scope>NUCLEOTIDE SEQUENCE [LARGE SCALE GENOMIC DNA]</scope>
    <source>
        <strain evidence="2 3">HHB10207 ss-3</strain>
    </source>
</reference>
<dbReference type="Proteomes" id="UP000076798">
    <property type="component" value="Unassembled WGS sequence"/>
</dbReference>
<gene>
    <name evidence="2" type="ORF">SISSUDRAFT_298404</name>
</gene>
<evidence type="ECO:0000256" key="1">
    <source>
        <dbReference type="SAM" id="MobiDB-lite"/>
    </source>
</evidence>
<feature type="region of interest" description="Disordered" evidence="1">
    <location>
        <begin position="1"/>
        <end position="72"/>
    </location>
</feature>
<keyword evidence="3" id="KW-1185">Reference proteome</keyword>
<dbReference type="EMBL" id="KV428191">
    <property type="protein sequence ID" value="KZT34267.1"/>
    <property type="molecule type" value="Genomic_DNA"/>
</dbReference>